<dbReference type="AlphaFoldDB" id="A0A1G9EBF7"/>
<keyword evidence="2" id="KW-1185">Reference proteome</keyword>
<proteinExistence type="predicted"/>
<dbReference type="EMBL" id="FNES01000026">
    <property type="protein sequence ID" value="SDK73502.1"/>
    <property type="molecule type" value="Genomic_DNA"/>
</dbReference>
<protein>
    <submittedName>
        <fullName evidence="1">Uncharacterized protein</fullName>
    </submittedName>
</protein>
<accession>A0A1G9EBF7</accession>
<dbReference type="Proteomes" id="UP000198525">
    <property type="component" value="Unassembled WGS sequence"/>
</dbReference>
<name>A0A1G9EBF7_9GAMM</name>
<reference evidence="1 2" key="1">
    <citation type="submission" date="2016-10" db="EMBL/GenBank/DDBJ databases">
        <authorList>
            <person name="de Groot N.N."/>
        </authorList>
    </citation>
    <scope>NUCLEOTIDE SEQUENCE [LARGE SCALE GENOMIC DNA]</scope>
    <source>
        <strain evidence="1 2">CGMCC 1.6133</strain>
    </source>
</reference>
<sequence length="165" mass="18298">MYIQINADTPVTVRSSEALTNGFPMKLLPVKRIMTDDTPIAKKKIFEEGLKRVLQAQADLLKHEIPAGNLQAAVLTAVHGLPLEPENLEMFALGIYPLFTENAGDYIRYVSALEEAVDIAIDSPSVTVKEVYVAVAPNFSPRNWYELEELGIIPVSFLPMGEERV</sequence>
<gene>
    <name evidence="1" type="ORF">SAMN04487954_12612</name>
</gene>
<dbReference type="RefSeq" id="WP_089689131.1">
    <property type="nucleotide sequence ID" value="NZ_FNES01000026.1"/>
</dbReference>
<evidence type="ECO:0000313" key="1">
    <source>
        <dbReference type="EMBL" id="SDK73502.1"/>
    </source>
</evidence>
<organism evidence="1 2">
    <name type="scientific">Billgrantia gudaonensis</name>
    <dbReference type="NCBI Taxonomy" id="376427"/>
    <lineage>
        <taxon>Bacteria</taxon>
        <taxon>Pseudomonadati</taxon>
        <taxon>Pseudomonadota</taxon>
        <taxon>Gammaproteobacteria</taxon>
        <taxon>Oceanospirillales</taxon>
        <taxon>Halomonadaceae</taxon>
        <taxon>Billgrantia</taxon>
    </lineage>
</organism>
<evidence type="ECO:0000313" key="2">
    <source>
        <dbReference type="Proteomes" id="UP000198525"/>
    </source>
</evidence>